<evidence type="ECO:0000313" key="12">
    <source>
        <dbReference type="Proteomes" id="UP000000239"/>
    </source>
</evidence>
<dbReference type="GO" id="GO:0005524">
    <property type="term" value="F:ATP binding"/>
    <property type="evidence" value="ECO:0007669"/>
    <property type="project" value="UniProtKB-KW"/>
</dbReference>
<evidence type="ECO:0000256" key="2">
    <source>
        <dbReference type="ARBA" id="ARBA00008420"/>
    </source>
</evidence>
<comment type="catalytic activity">
    <reaction evidence="9 10">
        <text>D-gluconate + ATP = 6-phospho-D-gluconate + ADP + H(+)</text>
        <dbReference type="Rhea" id="RHEA:19433"/>
        <dbReference type="ChEBI" id="CHEBI:15378"/>
        <dbReference type="ChEBI" id="CHEBI:18391"/>
        <dbReference type="ChEBI" id="CHEBI:30616"/>
        <dbReference type="ChEBI" id="CHEBI:58759"/>
        <dbReference type="ChEBI" id="CHEBI:456216"/>
        <dbReference type="EC" id="2.7.1.12"/>
    </reaction>
</comment>
<dbReference type="NCBIfam" id="TIGR01313">
    <property type="entry name" value="therm_gnt_kin"/>
    <property type="match status" value="1"/>
</dbReference>
<dbReference type="SUPFAM" id="SSF52540">
    <property type="entry name" value="P-loop containing nucleoside triphosphate hydrolases"/>
    <property type="match status" value="1"/>
</dbReference>
<keyword evidence="12" id="KW-1185">Reference proteome</keyword>
<dbReference type="GO" id="GO:0046316">
    <property type="term" value="F:gluconokinase activity"/>
    <property type="evidence" value="ECO:0007669"/>
    <property type="project" value="UniProtKB-EC"/>
</dbReference>
<dbReference type="GO" id="GO:0019521">
    <property type="term" value="P:D-gluconate metabolic process"/>
    <property type="evidence" value="ECO:0007669"/>
    <property type="project" value="UniProtKB-KW"/>
</dbReference>
<dbReference type="FunFam" id="3.40.50.300:FF:000522">
    <property type="entry name" value="Gluconokinase"/>
    <property type="match status" value="1"/>
</dbReference>
<evidence type="ECO:0000256" key="6">
    <source>
        <dbReference type="ARBA" id="ARBA00022777"/>
    </source>
</evidence>
<keyword evidence="7 10" id="KW-0067">ATP-binding</keyword>
<dbReference type="CDD" id="cd02021">
    <property type="entry name" value="GntK"/>
    <property type="match status" value="1"/>
</dbReference>
<dbReference type="KEGG" id="csa:Csal_0926"/>
<dbReference type="AlphaFoldDB" id="Q1QZ25"/>
<keyword evidence="6 10" id="KW-0418">Kinase</keyword>
<proteinExistence type="inferred from homology"/>
<dbReference type="EC" id="2.7.1.12" evidence="3 10"/>
<evidence type="ECO:0000256" key="10">
    <source>
        <dbReference type="RuleBase" id="RU363066"/>
    </source>
</evidence>
<evidence type="ECO:0000256" key="5">
    <source>
        <dbReference type="ARBA" id="ARBA00022741"/>
    </source>
</evidence>
<evidence type="ECO:0000256" key="3">
    <source>
        <dbReference type="ARBA" id="ARBA00012054"/>
    </source>
</evidence>
<dbReference type="InterPro" id="IPR027417">
    <property type="entry name" value="P-loop_NTPase"/>
</dbReference>
<keyword evidence="8" id="KW-0311">Gluconate utilization</keyword>
<evidence type="ECO:0000256" key="8">
    <source>
        <dbReference type="ARBA" id="ARBA00023064"/>
    </source>
</evidence>
<reference evidence="11 12" key="1">
    <citation type="journal article" date="2011" name="Stand. Genomic Sci.">
        <title>Complete genome sequence of the halophilic and highly halotolerant Chromohalobacter salexigens type strain (1H11(T)).</title>
        <authorList>
            <person name="Copeland A."/>
            <person name="O'Connor K."/>
            <person name="Lucas S."/>
            <person name="Lapidus A."/>
            <person name="Berry K.W."/>
            <person name="Detter J.C."/>
            <person name="Del Rio T.G."/>
            <person name="Hammon N."/>
            <person name="Dalin E."/>
            <person name="Tice H."/>
            <person name="Pitluck S."/>
            <person name="Bruce D."/>
            <person name="Goodwin L."/>
            <person name="Han C."/>
            <person name="Tapia R."/>
            <person name="Saunders E."/>
            <person name="Schmutz J."/>
            <person name="Brettin T."/>
            <person name="Larimer F."/>
            <person name="Land M."/>
            <person name="Hauser L."/>
            <person name="Vargas C."/>
            <person name="Nieto J.J."/>
            <person name="Kyrpides N.C."/>
            <person name="Ivanova N."/>
            <person name="Goker M."/>
            <person name="Klenk H.P."/>
            <person name="Csonka L.N."/>
            <person name="Woyke T."/>
        </authorList>
    </citation>
    <scope>NUCLEOTIDE SEQUENCE [LARGE SCALE GENOMIC DNA]</scope>
    <source>
        <strain evidence="12">ATCC BAA-138 / DSM 3043 / CIP 106854 / NCIMB 13768 / 1H11</strain>
    </source>
</reference>
<evidence type="ECO:0000256" key="4">
    <source>
        <dbReference type="ARBA" id="ARBA00022679"/>
    </source>
</evidence>
<sequence length="202" mass="21917">MLPVTFRSQQCSERRIQKRGNATMQESTGKTQRIIVMGVSGCGKTSVGERLAAALNGRFIDGDDYHSAASVAKMAQGEPLDDDDRAGWLSRLADLVGEGRDNDETLVIGCSALKREYRDRLRRGDAALNFVHLAGTRDVLLQRLLARRDHFFKGEAMLDSQLATLEAPGADEAVTVDIDATLDEVVALSVQGLARGNAERAS</sequence>
<dbReference type="eggNOG" id="COG3265">
    <property type="taxonomic scope" value="Bacteria"/>
</dbReference>
<dbReference type="Gene3D" id="3.40.50.300">
    <property type="entry name" value="P-loop containing nucleotide triphosphate hydrolases"/>
    <property type="match status" value="1"/>
</dbReference>
<dbReference type="Pfam" id="PF01202">
    <property type="entry name" value="SKI"/>
    <property type="match status" value="1"/>
</dbReference>
<keyword evidence="4 10" id="KW-0808">Transferase</keyword>
<dbReference type="InterPro" id="IPR006001">
    <property type="entry name" value="Therm_gnt_kin"/>
</dbReference>
<gene>
    <name evidence="11" type="ordered locus">Csal_0926</name>
</gene>
<evidence type="ECO:0000256" key="7">
    <source>
        <dbReference type="ARBA" id="ARBA00022840"/>
    </source>
</evidence>
<dbReference type="GO" id="GO:0005737">
    <property type="term" value="C:cytoplasm"/>
    <property type="evidence" value="ECO:0007669"/>
    <property type="project" value="TreeGrafter"/>
</dbReference>
<comment type="pathway">
    <text evidence="1">Carbohydrate acid metabolism.</text>
</comment>
<dbReference type="STRING" id="290398.Csal_0926"/>
<dbReference type="HOGENOM" id="CLU_077168_4_0_6"/>
<protein>
    <recommendedName>
        <fullName evidence="3 10">Gluconokinase</fullName>
        <ecNumber evidence="3 10">2.7.1.12</ecNumber>
    </recommendedName>
</protein>
<comment type="similarity">
    <text evidence="2 10">Belongs to the gluconokinase GntK/GntV family.</text>
</comment>
<keyword evidence="5 10" id="KW-0547">Nucleotide-binding</keyword>
<organism evidence="11 12">
    <name type="scientific">Chromohalobacter israelensis (strain ATCC BAA-138 / DSM 3043 / CIP 106854 / NCIMB 13768 / 1H11)</name>
    <name type="common">Chromohalobacter salexigens</name>
    <dbReference type="NCBI Taxonomy" id="290398"/>
    <lineage>
        <taxon>Bacteria</taxon>
        <taxon>Pseudomonadati</taxon>
        <taxon>Pseudomonadota</taxon>
        <taxon>Gammaproteobacteria</taxon>
        <taxon>Oceanospirillales</taxon>
        <taxon>Halomonadaceae</taxon>
        <taxon>Chromohalobacter</taxon>
    </lineage>
</organism>
<evidence type="ECO:0000256" key="1">
    <source>
        <dbReference type="ARBA" id="ARBA00004761"/>
    </source>
</evidence>
<dbReference type="InterPro" id="IPR031322">
    <property type="entry name" value="Shikimate/glucono_kinase"/>
</dbReference>
<dbReference type="Proteomes" id="UP000000239">
    <property type="component" value="Chromosome"/>
</dbReference>
<evidence type="ECO:0000313" key="11">
    <source>
        <dbReference type="EMBL" id="ABE58283.1"/>
    </source>
</evidence>
<dbReference type="PANTHER" id="PTHR43442:SF3">
    <property type="entry name" value="GLUCONOKINASE-RELATED"/>
    <property type="match status" value="1"/>
</dbReference>
<dbReference type="PANTHER" id="PTHR43442">
    <property type="entry name" value="GLUCONOKINASE-RELATED"/>
    <property type="match status" value="1"/>
</dbReference>
<accession>Q1QZ25</accession>
<dbReference type="EMBL" id="CP000285">
    <property type="protein sequence ID" value="ABE58283.1"/>
    <property type="molecule type" value="Genomic_DNA"/>
</dbReference>
<name>Q1QZ25_CHRI1</name>
<evidence type="ECO:0000256" key="9">
    <source>
        <dbReference type="ARBA" id="ARBA00048090"/>
    </source>
</evidence>